<feature type="transmembrane region" description="Helical" evidence="1">
    <location>
        <begin position="194"/>
        <end position="212"/>
    </location>
</feature>
<dbReference type="EMBL" id="MN738811">
    <property type="protein sequence ID" value="QHS84713.1"/>
    <property type="molecule type" value="Genomic_DNA"/>
</dbReference>
<sequence length="219" mass="25147">MSSLAICAAPVNYENTNYKEMNDSRGKYKNKTIKNSNNGRNIKIKADMIHNLYDDNNDDDSDSNGLADFNDQPYSLLLQKQQNLENSHDSKNEQIQQETSETLKYGVNNEQNIQSKSSKPSSNLISDSPITQNGFSQLENAYTDDYYKQYIPNQYSNSALSMDSNSELLKKLDNILLLLEEQHEEKTSYITEELILYVFLGIFVIFVLDSFVRVGKYTR</sequence>
<evidence type="ECO:0000256" key="1">
    <source>
        <dbReference type="SAM" id="Phobius"/>
    </source>
</evidence>
<organism evidence="2">
    <name type="scientific">viral metagenome</name>
    <dbReference type="NCBI Taxonomy" id="1070528"/>
    <lineage>
        <taxon>unclassified sequences</taxon>
        <taxon>metagenomes</taxon>
        <taxon>organismal metagenomes</taxon>
    </lineage>
</organism>
<protein>
    <submittedName>
        <fullName evidence="2">Uncharacterized protein</fullName>
    </submittedName>
</protein>
<evidence type="ECO:0000313" key="2">
    <source>
        <dbReference type="EMBL" id="QHS84713.1"/>
    </source>
</evidence>
<keyword evidence="1" id="KW-0472">Membrane</keyword>
<name>A0A6C0AZ05_9ZZZZ</name>
<dbReference type="AlphaFoldDB" id="A0A6C0AZ05"/>
<keyword evidence="1" id="KW-1133">Transmembrane helix</keyword>
<proteinExistence type="predicted"/>
<reference evidence="2" key="1">
    <citation type="journal article" date="2020" name="Nature">
        <title>Giant virus diversity and host interactions through global metagenomics.</title>
        <authorList>
            <person name="Schulz F."/>
            <person name="Roux S."/>
            <person name="Paez-Espino D."/>
            <person name="Jungbluth S."/>
            <person name="Walsh D.A."/>
            <person name="Denef V.J."/>
            <person name="McMahon K.D."/>
            <person name="Konstantinidis K.T."/>
            <person name="Eloe-Fadrosh E.A."/>
            <person name="Kyrpides N.C."/>
            <person name="Woyke T."/>
        </authorList>
    </citation>
    <scope>NUCLEOTIDE SEQUENCE</scope>
    <source>
        <strain evidence="2">GVMAG-S-ERX556022-25</strain>
    </source>
</reference>
<keyword evidence="1" id="KW-0812">Transmembrane</keyword>
<accession>A0A6C0AZ05</accession>